<dbReference type="Pfam" id="PF01627">
    <property type="entry name" value="Hpt"/>
    <property type="match status" value="1"/>
</dbReference>
<dbReference type="CDD" id="cd16922">
    <property type="entry name" value="HATPase_EvgS-ArcB-TorS-like"/>
    <property type="match status" value="1"/>
</dbReference>
<reference evidence="23 24" key="1">
    <citation type="submission" date="2016-10" db="EMBL/GenBank/DDBJ databases">
        <authorList>
            <person name="de Groot N.N."/>
        </authorList>
    </citation>
    <scope>NUCLEOTIDE SEQUENCE [LARGE SCALE GENOMIC DNA]</scope>
    <source>
        <strain evidence="23 24">AR40</strain>
    </source>
</reference>
<dbReference type="GO" id="GO:0009927">
    <property type="term" value="F:histidine phosphotransfer kinase activity"/>
    <property type="evidence" value="ECO:0007669"/>
    <property type="project" value="TreeGrafter"/>
</dbReference>
<dbReference type="OrthoDB" id="176203at2"/>
<dbReference type="Proteomes" id="UP000182584">
    <property type="component" value="Unassembled WGS sequence"/>
</dbReference>
<dbReference type="InterPro" id="IPR015943">
    <property type="entry name" value="WD40/YVTN_repeat-like_dom_sf"/>
</dbReference>
<evidence type="ECO:0000259" key="22">
    <source>
        <dbReference type="PROSITE" id="PS50894"/>
    </source>
</evidence>
<evidence type="ECO:0000256" key="16">
    <source>
        <dbReference type="ARBA" id="ARBA00024867"/>
    </source>
</evidence>
<comment type="similarity">
    <text evidence="3">In the N-terminal section; belongs to the phytochrome family.</text>
</comment>
<comment type="catalytic activity">
    <reaction evidence="1">
        <text>ATP + protein L-histidine = ADP + protein N-phospho-L-histidine.</text>
        <dbReference type="EC" id="2.7.13.3"/>
    </reaction>
</comment>
<dbReference type="Pfam" id="PF07494">
    <property type="entry name" value="Reg_prop"/>
    <property type="match status" value="2"/>
</dbReference>
<dbReference type="InterPro" id="IPR036097">
    <property type="entry name" value="HisK_dim/P_sf"/>
</dbReference>
<evidence type="ECO:0000256" key="5">
    <source>
        <dbReference type="ARBA" id="ARBA00018672"/>
    </source>
</evidence>
<evidence type="ECO:0000256" key="2">
    <source>
        <dbReference type="ARBA" id="ARBA00004429"/>
    </source>
</evidence>
<dbReference type="PROSITE" id="PS50109">
    <property type="entry name" value="HIS_KIN"/>
    <property type="match status" value="1"/>
</dbReference>
<dbReference type="SUPFAM" id="SSF52172">
    <property type="entry name" value="CheY-like"/>
    <property type="match status" value="1"/>
</dbReference>
<dbReference type="SUPFAM" id="SSF63829">
    <property type="entry name" value="Calcium-dependent phosphotriesterase"/>
    <property type="match status" value="3"/>
</dbReference>
<dbReference type="Pfam" id="PF00072">
    <property type="entry name" value="Response_reg"/>
    <property type="match status" value="1"/>
</dbReference>
<dbReference type="Gene3D" id="1.20.120.160">
    <property type="entry name" value="HPT domain"/>
    <property type="match status" value="1"/>
</dbReference>
<dbReference type="InterPro" id="IPR036890">
    <property type="entry name" value="HATPase_C_sf"/>
</dbReference>
<evidence type="ECO:0000256" key="3">
    <source>
        <dbReference type="ARBA" id="ARBA00006402"/>
    </source>
</evidence>
<keyword evidence="6" id="KW-1003">Cell membrane</keyword>
<evidence type="ECO:0000256" key="14">
    <source>
        <dbReference type="ARBA" id="ARBA00023012"/>
    </source>
</evidence>
<proteinExistence type="inferred from homology"/>
<dbReference type="InterPro" id="IPR036641">
    <property type="entry name" value="HPT_dom_sf"/>
</dbReference>
<evidence type="ECO:0000256" key="12">
    <source>
        <dbReference type="ARBA" id="ARBA00022840"/>
    </source>
</evidence>
<keyword evidence="10" id="KW-0812">Transmembrane</keyword>
<feature type="modified residue" description="4-aspartylphosphate" evidence="19">
    <location>
        <position position="1141"/>
    </location>
</feature>
<dbReference type="InterPro" id="IPR008207">
    <property type="entry name" value="Sig_transdc_His_kin_Hpt_dom"/>
</dbReference>
<dbReference type="InterPro" id="IPR003661">
    <property type="entry name" value="HisK_dim/P_dom"/>
</dbReference>
<keyword evidence="11" id="KW-0418">Kinase</keyword>
<gene>
    <name evidence="23" type="ORF">SAMN04487884_10863</name>
</gene>
<keyword evidence="12" id="KW-0547">Nucleotide-binding</keyword>
<feature type="domain" description="Histidine kinase" evidence="20">
    <location>
        <begin position="833"/>
        <end position="1061"/>
    </location>
</feature>
<evidence type="ECO:0000256" key="19">
    <source>
        <dbReference type="PROSITE-ProRule" id="PRU00169"/>
    </source>
</evidence>
<evidence type="ECO:0000256" key="7">
    <source>
        <dbReference type="ARBA" id="ARBA00022519"/>
    </source>
</evidence>
<keyword evidence="12" id="KW-0067">ATP-binding</keyword>
<dbReference type="Pfam" id="PF02518">
    <property type="entry name" value="HATPase_c"/>
    <property type="match status" value="1"/>
</dbReference>
<protein>
    <recommendedName>
        <fullName evidence="17">Circadian input-output histidine kinase CikA</fullName>
        <ecNumber evidence="4">2.7.13.3</ecNumber>
    </recommendedName>
    <alternativeName>
        <fullName evidence="5">Stage 0 sporulation protein A homolog</fullName>
    </alternativeName>
</protein>
<dbReference type="EC" id="2.7.13.3" evidence="4"/>
<dbReference type="InterPro" id="IPR011110">
    <property type="entry name" value="Reg_prop"/>
</dbReference>
<dbReference type="GO" id="GO:0005886">
    <property type="term" value="C:plasma membrane"/>
    <property type="evidence" value="ECO:0007669"/>
    <property type="project" value="UniProtKB-SubCell"/>
</dbReference>
<keyword evidence="15" id="KW-0472">Membrane</keyword>
<dbReference type="InterPro" id="IPR004358">
    <property type="entry name" value="Sig_transdc_His_kin-like_C"/>
</dbReference>
<evidence type="ECO:0000256" key="8">
    <source>
        <dbReference type="ARBA" id="ARBA00022553"/>
    </source>
</evidence>
<keyword evidence="8 19" id="KW-0597">Phosphoprotein</keyword>
<dbReference type="Gene3D" id="3.40.50.2300">
    <property type="match status" value="1"/>
</dbReference>
<evidence type="ECO:0000256" key="6">
    <source>
        <dbReference type="ARBA" id="ARBA00022475"/>
    </source>
</evidence>
<dbReference type="EMBL" id="FOGJ01000008">
    <property type="protein sequence ID" value="SER61893.1"/>
    <property type="molecule type" value="Genomic_DNA"/>
</dbReference>
<dbReference type="Gene3D" id="2.130.10.10">
    <property type="entry name" value="YVTN repeat-like/Quinoprotein amine dehydrogenase"/>
    <property type="match status" value="3"/>
</dbReference>
<evidence type="ECO:0000313" key="24">
    <source>
        <dbReference type="Proteomes" id="UP000182584"/>
    </source>
</evidence>
<evidence type="ECO:0000256" key="11">
    <source>
        <dbReference type="ARBA" id="ARBA00022777"/>
    </source>
</evidence>
<dbReference type="PRINTS" id="PR00344">
    <property type="entry name" value="BCTRLSENSOR"/>
</dbReference>
<dbReference type="InterPro" id="IPR003594">
    <property type="entry name" value="HATPase_dom"/>
</dbReference>
<feature type="domain" description="HPt" evidence="22">
    <location>
        <begin position="1249"/>
        <end position="1346"/>
    </location>
</feature>
<comment type="subcellular location">
    <subcellularLocation>
        <location evidence="2">Cell inner membrane</location>
        <topology evidence="2">Multi-pass membrane protein</topology>
    </subcellularLocation>
</comment>
<evidence type="ECO:0000256" key="17">
    <source>
        <dbReference type="ARBA" id="ARBA00074306"/>
    </source>
</evidence>
<evidence type="ECO:0000256" key="9">
    <source>
        <dbReference type="ARBA" id="ARBA00022679"/>
    </source>
</evidence>
<keyword evidence="7" id="KW-0997">Cell inner membrane</keyword>
<dbReference type="PROSITE" id="PS50110">
    <property type="entry name" value="RESPONSE_REGULATORY"/>
    <property type="match status" value="1"/>
</dbReference>
<dbReference type="CDD" id="cd17546">
    <property type="entry name" value="REC_hyHK_CKI1_RcsC-like"/>
    <property type="match status" value="1"/>
</dbReference>
<evidence type="ECO:0000259" key="20">
    <source>
        <dbReference type="PROSITE" id="PS50109"/>
    </source>
</evidence>
<dbReference type="GO" id="GO:0000155">
    <property type="term" value="F:phosphorelay sensor kinase activity"/>
    <property type="evidence" value="ECO:0007669"/>
    <property type="project" value="InterPro"/>
</dbReference>
<dbReference type="PANTHER" id="PTHR43047">
    <property type="entry name" value="TWO-COMPONENT HISTIDINE PROTEIN KINASE"/>
    <property type="match status" value="1"/>
</dbReference>
<dbReference type="SUPFAM" id="SSF47226">
    <property type="entry name" value="Histidine-containing phosphotransfer domain, HPT domain"/>
    <property type="match status" value="1"/>
</dbReference>
<sequence length="1421" mass="158409">MLKTRNFKNLIVAILLWVVAMFFLLSSLEKVHAKETENIDTEVSGTSGLEAIGGGYAASGQLQQVGYAAQIYDVSNGLPTSEANCVLGSNEGYIWIGSYSGIFCYDGTTFEKINYCEGLTSGRGFYQDSKGRIWVGTNDNGVVLMTGEDMIWITYKDGLPSSSIRVFAEDAEGNVFIGTTAGLCYADLDNAIHIVDDDRINDERILGLCSDRSGTVYGQTKNGIVFSIKDKKIDKCYSSSDLGLEYRITAILTDPYNDGYVYLGTERSKLYYGKFGAGINDMKAINIAPIDNVHWLNYDCQRVWVSSSSQIGYLDNTGSFRLVSDLPMNSGIEMVTSDYQGNLWVASSTQGVMKIVTSNFVDMSQKTSLPKTVTNSTCLIDGTLYVGTEQGLSILSPDNLIVSNSLTKFIGSTRVRCLMEDDEGNLWISTFGNELGLVCYSKDGNITNYTTDDGMPSNEIRCTIQGRDGSILAGTNIGLARIKDGIVTSMDIGDPSFRNKVFLTLEEDDDGKIYVGTDGDGIYCFDGDKASKLGRDDGLTSDVIMRLIKDDSRNVLWIVTSNSIQYLKDGTIYHVDTFPSNYNYDIVFDDQDIMWVVSSDGIYIVNADEMIQDNITDYRKYTLANGITSNPTPNAYSEFNSDGTLYLACRLGVCKVNIKHFYEGEVPIKIAVKYVYIGDEMISPDSQGKYTLPSSGGRVRIGLSVLDYSLTDPLVKIFMEGQENDGILVPKREIPPIEYTGMPHGNYTLHVQVLDNATRNVFVEETYTITKTARMFELPAVRFFGVIIASLLTGLIVWRVMKNTVIRRQYNEIRQARDDAERANTAKTRFLANMSHEIRTPINTIIGMDEMILREDATDVPRGYFMSMMNYALDIKNASDTLLGLINDLLDISKIESGKMHLVEQEYDTAEQLRSIVSMIRVKSTEKELMFDVVVDELMPKRFYGDAGKIKQIVINLLTNAVKYTEKGCVVLSISMDERNGDTAKLRFVVKDTGIGVKQEDIGKLFEAYERLDEQKNSAIQGTGLGLDISRRFAELLGGTLTCESVYGKGSDFILCIEQKIADDTPLGLFIEHDESSDKGPYVPSFVAPDADVLVVDDNPMNLNVIRGLLKATKIFVTTASSGEECLEKMKTTRFNIVLLDHMMPGMDGIETVGHIRENDPDIPVYALTANVTVGEEFYKSKGFTGYLSKPIDSRVLEKTIMKHLPKEIMFEPEKTDAVEQIDSIPPELEWINDVEGIDTDEGIKNSGGISQFIFSLKLFLETIEGNARVIKDAYESGDIRLYTIKVHALKSSFRIIGALEMSKLAQSLEDAGNKEDMEYIDRYTDELLSGYLEFEDKLSRLSDSDKEDDSDKEAISEDELKDAYEALKDVIPQMDYDSVELILNQLSEYKLPKEDKEIITKLNKLLKAFDWDGMESLINK</sequence>
<evidence type="ECO:0000256" key="15">
    <source>
        <dbReference type="ARBA" id="ARBA00023136"/>
    </source>
</evidence>
<dbReference type="SMART" id="SM00387">
    <property type="entry name" value="HATPase_c"/>
    <property type="match status" value="1"/>
</dbReference>
<comment type="function">
    <text evidence="16">May play the central regulatory role in sporulation. It may be an element of the effector pathway responsible for the activation of sporulation genes in response to nutritional stress. Spo0A may act in concert with spo0H (a sigma factor) to control the expression of some genes that are critical to the sporulation process.</text>
</comment>
<dbReference type="Gene3D" id="3.30.565.10">
    <property type="entry name" value="Histidine kinase-like ATPase, C-terminal domain"/>
    <property type="match status" value="1"/>
</dbReference>
<dbReference type="Pfam" id="PF00512">
    <property type="entry name" value="HisKA"/>
    <property type="match status" value="1"/>
</dbReference>
<feature type="modified residue" description="Phosphohistidine" evidence="18">
    <location>
        <position position="1288"/>
    </location>
</feature>
<dbReference type="PANTHER" id="PTHR43047:SF72">
    <property type="entry name" value="OSMOSENSING HISTIDINE PROTEIN KINASE SLN1"/>
    <property type="match status" value="1"/>
</dbReference>
<keyword evidence="9" id="KW-0808">Transferase</keyword>
<accession>A0A1H9QQ84</accession>
<evidence type="ECO:0000256" key="4">
    <source>
        <dbReference type="ARBA" id="ARBA00012438"/>
    </source>
</evidence>
<keyword evidence="13" id="KW-1133">Transmembrane helix</keyword>
<dbReference type="RefSeq" id="WP_074755453.1">
    <property type="nucleotide sequence ID" value="NZ_FOGJ01000008.1"/>
</dbReference>
<dbReference type="SMART" id="SM00448">
    <property type="entry name" value="REC"/>
    <property type="match status" value="1"/>
</dbReference>
<dbReference type="FunFam" id="3.30.565.10:FF:000010">
    <property type="entry name" value="Sensor histidine kinase RcsC"/>
    <property type="match status" value="1"/>
</dbReference>
<dbReference type="SUPFAM" id="SSF55874">
    <property type="entry name" value="ATPase domain of HSP90 chaperone/DNA topoisomerase II/histidine kinase"/>
    <property type="match status" value="1"/>
</dbReference>
<evidence type="ECO:0000256" key="13">
    <source>
        <dbReference type="ARBA" id="ARBA00022989"/>
    </source>
</evidence>
<dbReference type="SMART" id="SM00388">
    <property type="entry name" value="HisKA"/>
    <property type="match status" value="1"/>
</dbReference>
<dbReference type="PROSITE" id="PS50894">
    <property type="entry name" value="HPT"/>
    <property type="match status" value="1"/>
</dbReference>
<evidence type="ECO:0000256" key="18">
    <source>
        <dbReference type="PROSITE-ProRule" id="PRU00110"/>
    </source>
</evidence>
<dbReference type="SUPFAM" id="SSF47384">
    <property type="entry name" value="Homodimeric domain of signal transducing histidine kinase"/>
    <property type="match status" value="1"/>
</dbReference>
<feature type="domain" description="Response regulatory" evidence="21">
    <location>
        <begin position="1092"/>
        <end position="1205"/>
    </location>
</feature>
<evidence type="ECO:0000256" key="1">
    <source>
        <dbReference type="ARBA" id="ARBA00000085"/>
    </source>
</evidence>
<dbReference type="InterPro" id="IPR001789">
    <property type="entry name" value="Sig_transdc_resp-reg_receiver"/>
</dbReference>
<organism evidence="23 24">
    <name type="scientific">Butyrivibrio fibrisolvens</name>
    <dbReference type="NCBI Taxonomy" id="831"/>
    <lineage>
        <taxon>Bacteria</taxon>
        <taxon>Bacillati</taxon>
        <taxon>Bacillota</taxon>
        <taxon>Clostridia</taxon>
        <taxon>Lachnospirales</taxon>
        <taxon>Lachnospiraceae</taxon>
        <taxon>Butyrivibrio</taxon>
    </lineage>
</organism>
<dbReference type="InterPro" id="IPR005467">
    <property type="entry name" value="His_kinase_dom"/>
</dbReference>
<dbReference type="Gene3D" id="1.10.287.130">
    <property type="match status" value="1"/>
</dbReference>
<evidence type="ECO:0000256" key="10">
    <source>
        <dbReference type="ARBA" id="ARBA00022692"/>
    </source>
</evidence>
<evidence type="ECO:0000313" key="23">
    <source>
        <dbReference type="EMBL" id="SER61893.1"/>
    </source>
</evidence>
<keyword evidence="14" id="KW-0902">Two-component regulatory system</keyword>
<evidence type="ECO:0000259" key="21">
    <source>
        <dbReference type="PROSITE" id="PS50110"/>
    </source>
</evidence>
<dbReference type="InterPro" id="IPR011006">
    <property type="entry name" value="CheY-like_superfamily"/>
</dbReference>
<name>A0A1H9QQ84_BUTFI</name>
<dbReference type="CDD" id="cd00082">
    <property type="entry name" value="HisKA"/>
    <property type="match status" value="1"/>
</dbReference>